<evidence type="ECO:0000256" key="5">
    <source>
        <dbReference type="ARBA" id="ARBA00022990"/>
    </source>
</evidence>
<dbReference type="CDD" id="cd11566">
    <property type="entry name" value="eIF1_SUI1"/>
    <property type="match status" value="1"/>
</dbReference>
<dbReference type="PANTHER" id="PTHR10388">
    <property type="entry name" value="EUKARYOTIC TRANSLATION INITIATION FACTOR SUI1"/>
    <property type="match status" value="1"/>
</dbReference>
<proteinExistence type="inferred from homology"/>
<keyword evidence="6" id="KW-0732">Signal</keyword>
<dbReference type="AlphaFoldDB" id="L9KA97"/>
<dbReference type="Pfam" id="PF01253">
    <property type="entry name" value="SUI1"/>
    <property type="match status" value="1"/>
</dbReference>
<keyword evidence="5" id="KW-0007">Acetylation</keyword>
<comment type="similarity">
    <text evidence="1">Belongs to the SUI1 family.</text>
</comment>
<evidence type="ECO:0000313" key="9">
    <source>
        <dbReference type="Proteomes" id="UP000011518"/>
    </source>
</evidence>
<dbReference type="NCBIfam" id="TIGR01160">
    <property type="entry name" value="SUI1_MOF2"/>
    <property type="match status" value="1"/>
</dbReference>
<feature type="domain" description="SUI1" evidence="7">
    <location>
        <begin position="58"/>
        <end position="128"/>
    </location>
</feature>
<dbReference type="Proteomes" id="UP000011518">
    <property type="component" value="Unassembled WGS sequence"/>
</dbReference>
<gene>
    <name evidence="8" type="ORF">TREES_T100007832</name>
</gene>
<dbReference type="PROSITE" id="PS50296">
    <property type="entry name" value="SUI1"/>
    <property type="match status" value="1"/>
</dbReference>
<evidence type="ECO:0000256" key="2">
    <source>
        <dbReference type="ARBA" id="ARBA00022540"/>
    </source>
</evidence>
<reference evidence="9" key="2">
    <citation type="journal article" date="2013" name="Nat. Commun.">
        <title>Genome of the Chinese tree shrew.</title>
        <authorList>
            <person name="Fan Y."/>
            <person name="Huang Z.Y."/>
            <person name="Cao C.C."/>
            <person name="Chen C.S."/>
            <person name="Chen Y.X."/>
            <person name="Fan D.D."/>
            <person name="He J."/>
            <person name="Hou H.L."/>
            <person name="Hu L."/>
            <person name="Hu X.T."/>
            <person name="Jiang X.T."/>
            <person name="Lai R."/>
            <person name="Lang Y.S."/>
            <person name="Liang B."/>
            <person name="Liao S.G."/>
            <person name="Mu D."/>
            <person name="Ma Y.Y."/>
            <person name="Niu Y.Y."/>
            <person name="Sun X.Q."/>
            <person name="Xia J.Q."/>
            <person name="Xiao J."/>
            <person name="Xiong Z.Q."/>
            <person name="Xu L."/>
            <person name="Yang L."/>
            <person name="Zhang Y."/>
            <person name="Zhao W."/>
            <person name="Zhao X.D."/>
            <person name="Zheng Y.T."/>
            <person name="Zhou J.M."/>
            <person name="Zhu Y.B."/>
            <person name="Zhang G.J."/>
            <person name="Wang J."/>
            <person name="Yao Y.G."/>
        </authorList>
    </citation>
    <scope>NUCLEOTIDE SEQUENCE [LARGE SCALE GENOMIC DNA]</scope>
</reference>
<feature type="chain" id="PRO_5003999434" evidence="6">
    <location>
        <begin position="26"/>
        <end position="140"/>
    </location>
</feature>
<dbReference type="InterPro" id="IPR005874">
    <property type="entry name" value="SUI1_euk"/>
</dbReference>
<keyword evidence="2 8" id="KW-0396">Initiation factor</keyword>
<sequence length="140" mass="15494">MTVLVPSNSFAQLTFTLSLAPVLFCVGPQRGTGRAASDPFADATKGDDLLPAGTEDYIHIRIQQRNGRKTLTTVQGIADDYDKKKLVKAFKKKFACNGTVIEHPEYGEVIQLQGDQRKNICQFLLEVGIVKEEQLKVHGF</sequence>
<dbReference type="STRING" id="246437.L9KA97"/>
<evidence type="ECO:0000256" key="3">
    <source>
        <dbReference type="ARBA" id="ARBA00022553"/>
    </source>
</evidence>
<evidence type="ECO:0000256" key="6">
    <source>
        <dbReference type="SAM" id="SignalP"/>
    </source>
</evidence>
<dbReference type="InterPro" id="IPR036877">
    <property type="entry name" value="SUI1_dom_sf"/>
</dbReference>
<dbReference type="InParanoid" id="L9KA97"/>
<accession>L9KA97</accession>
<dbReference type="FunFam" id="3.30.780.10:FF:000003">
    <property type="entry name" value="Eukaryotic translation initiation factor 1b"/>
    <property type="match status" value="1"/>
</dbReference>
<keyword evidence="9" id="KW-1185">Reference proteome</keyword>
<keyword evidence="3" id="KW-0597">Phosphoprotein</keyword>
<evidence type="ECO:0000256" key="1">
    <source>
        <dbReference type="ARBA" id="ARBA00005422"/>
    </source>
</evidence>
<evidence type="ECO:0000313" key="8">
    <source>
        <dbReference type="EMBL" id="ELW58342.1"/>
    </source>
</evidence>
<dbReference type="GO" id="GO:0080090">
    <property type="term" value="P:regulation of primary metabolic process"/>
    <property type="evidence" value="ECO:0007669"/>
    <property type="project" value="UniProtKB-ARBA"/>
</dbReference>
<dbReference type="GO" id="GO:0010468">
    <property type="term" value="P:regulation of gene expression"/>
    <property type="evidence" value="ECO:0007669"/>
    <property type="project" value="UniProtKB-ARBA"/>
</dbReference>
<evidence type="ECO:0000256" key="4">
    <source>
        <dbReference type="ARBA" id="ARBA00022917"/>
    </source>
</evidence>
<keyword evidence="4" id="KW-0648">Protein biosynthesis</keyword>
<dbReference type="eggNOG" id="KOG1770">
    <property type="taxonomic scope" value="Eukaryota"/>
</dbReference>
<feature type="signal peptide" evidence="6">
    <location>
        <begin position="1"/>
        <end position="25"/>
    </location>
</feature>
<evidence type="ECO:0000259" key="7">
    <source>
        <dbReference type="PROSITE" id="PS50296"/>
    </source>
</evidence>
<dbReference type="InterPro" id="IPR001950">
    <property type="entry name" value="SUI1"/>
</dbReference>
<dbReference type="GO" id="GO:0003743">
    <property type="term" value="F:translation initiation factor activity"/>
    <property type="evidence" value="ECO:0007669"/>
    <property type="project" value="UniProtKB-KW"/>
</dbReference>
<organism evidence="8 9">
    <name type="scientific">Tupaia chinensis</name>
    <name type="common">Chinese tree shrew</name>
    <name type="synonym">Tupaia belangeri chinensis</name>
    <dbReference type="NCBI Taxonomy" id="246437"/>
    <lineage>
        <taxon>Eukaryota</taxon>
        <taxon>Metazoa</taxon>
        <taxon>Chordata</taxon>
        <taxon>Craniata</taxon>
        <taxon>Vertebrata</taxon>
        <taxon>Euteleostomi</taxon>
        <taxon>Mammalia</taxon>
        <taxon>Eutheria</taxon>
        <taxon>Euarchontoglires</taxon>
        <taxon>Scandentia</taxon>
        <taxon>Tupaiidae</taxon>
        <taxon>Tupaia</taxon>
    </lineage>
</organism>
<protein>
    <submittedName>
        <fullName evidence="8">Eukaryotic translation initiation factor 1b</fullName>
    </submittedName>
</protein>
<dbReference type="Gene3D" id="3.30.780.10">
    <property type="entry name" value="SUI1-like domain"/>
    <property type="match status" value="1"/>
</dbReference>
<name>L9KA97_TUPCH</name>
<reference evidence="9" key="1">
    <citation type="submission" date="2012-07" db="EMBL/GenBank/DDBJ databases">
        <title>Genome of the Chinese tree shrew, a rising model animal genetically related to primates.</title>
        <authorList>
            <person name="Zhang G."/>
            <person name="Fan Y."/>
            <person name="Yao Y."/>
            <person name="Huang Z."/>
        </authorList>
    </citation>
    <scope>NUCLEOTIDE SEQUENCE [LARGE SCALE GENOMIC DNA]</scope>
</reference>
<dbReference type="SUPFAM" id="SSF55159">
    <property type="entry name" value="eIF1-like"/>
    <property type="match status" value="1"/>
</dbReference>
<dbReference type="EMBL" id="KB320904">
    <property type="protein sequence ID" value="ELW58342.1"/>
    <property type="molecule type" value="Genomic_DNA"/>
</dbReference>